<evidence type="ECO:0000256" key="4">
    <source>
        <dbReference type="SAM" id="MobiDB-lite"/>
    </source>
</evidence>
<dbReference type="EMBL" id="LGRX02026620">
    <property type="protein sequence ID" value="KAK3250571.1"/>
    <property type="molecule type" value="Genomic_DNA"/>
</dbReference>
<evidence type="ECO:0000256" key="1">
    <source>
        <dbReference type="ARBA" id="ARBA00022737"/>
    </source>
</evidence>
<feature type="region of interest" description="Disordered" evidence="4">
    <location>
        <begin position="1"/>
        <end position="26"/>
    </location>
</feature>
<feature type="repeat" description="ANK" evidence="3">
    <location>
        <begin position="189"/>
        <end position="221"/>
    </location>
</feature>
<keyword evidence="6" id="KW-1185">Reference proteome</keyword>
<dbReference type="Pfam" id="PF12796">
    <property type="entry name" value="Ank_2"/>
    <property type="match status" value="3"/>
</dbReference>
<name>A0AAE0C8T8_9CHLO</name>
<feature type="repeat" description="ANK" evidence="3">
    <location>
        <begin position="156"/>
        <end position="188"/>
    </location>
</feature>
<feature type="repeat" description="ANK" evidence="3">
    <location>
        <begin position="411"/>
        <end position="443"/>
    </location>
</feature>
<protein>
    <submittedName>
        <fullName evidence="5">Uncharacterized protein</fullName>
    </submittedName>
</protein>
<feature type="repeat" description="ANK" evidence="3">
    <location>
        <begin position="655"/>
        <end position="687"/>
    </location>
</feature>
<organism evidence="5 6">
    <name type="scientific">Cymbomonas tetramitiformis</name>
    <dbReference type="NCBI Taxonomy" id="36881"/>
    <lineage>
        <taxon>Eukaryota</taxon>
        <taxon>Viridiplantae</taxon>
        <taxon>Chlorophyta</taxon>
        <taxon>Pyramimonadophyceae</taxon>
        <taxon>Pyramimonadales</taxon>
        <taxon>Pyramimonadaceae</taxon>
        <taxon>Cymbomonas</taxon>
    </lineage>
</organism>
<feature type="compositionally biased region" description="Basic and acidic residues" evidence="4">
    <location>
        <begin position="589"/>
        <end position="604"/>
    </location>
</feature>
<evidence type="ECO:0000313" key="5">
    <source>
        <dbReference type="EMBL" id="KAK3250571.1"/>
    </source>
</evidence>
<gene>
    <name evidence="5" type="ORF">CYMTET_40053</name>
</gene>
<dbReference type="SMART" id="SM00248">
    <property type="entry name" value="ANK"/>
    <property type="match status" value="9"/>
</dbReference>
<evidence type="ECO:0000256" key="3">
    <source>
        <dbReference type="PROSITE-ProRule" id="PRU00023"/>
    </source>
</evidence>
<dbReference type="Proteomes" id="UP001190700">
    <property type="component" value="Unassembled WGS sequence"/>
</dbReference>
<keyword evidence="2 3" id="KW-0040">ANK repeat</keyword>
<dbReference type="InterPro" id="IPR002110">
    <property type="entry name" value="Ankyrin_rpt"/>
</dbReference>
<evidence type="ECO:0000256" key="2">
    <source>
        <dbReference type="ARBA" id="ARBA00023043"/>
    </source>
</evidence>
<feature type="repeat" description="ANK" evidence="3">
    <location>
        <begin position="688"/>
        <end position="720"/>
    </location>
</feature>
<feature type="repeat" description="ANK" evidence="3">
    <location>
        <begin position="721"/>
        <end position="744"/>
    </location>
</feature>
<dbReference type="PANTHER" id="PTHR24171">
    <property type="entry name" value="ANKYRIN REPEAT DOMAIN-CONTAINING PROTEIN 39-RELATED"/>
    <property type="match status" value="1"/>
</dbReference>
<dbReference type="PRINTS" id="PR01415">
    <property type="entry name" value="ANKYRIN"/>
</dbReference>
<comment type="caution">
    <text evidence="5">The sequence shown here is derived from an EMBL/GenBank/DDBJ whole genome shotgun (WGS) entry which is preliminary data.</text>
</comment>
<feature type="region of interest" description="Disordered" evidence="4">
    <location>
        <begin position="579"/>
        <end position="604"/>
    </location>
</feature>
<proteinExistence type="predicted"/>
<reference evidence="5 6" key="1">
    <citation type="journal article" date="2015" name="Genome Biol. Evol.">
        <title>Comparative Genomics of a Bacterivorous Green Alga Reveals Evolutionary Causalities and Consequences of Phago-Mixotrophic Mode of Nutrition.</title>
        <authorList>
            <person name="Burns J.A."/>
            <person name="Paasch A."/>
            <person name="Narechania A."/>
            <person name="Kim E."/>
        </authorList>
    </citation>
    <scope>NUCLEOTIDE SEQUENCE [LARGE SCALE GENOMIC DNA]</scope>
    <source>
        <strain evidence="5 6">PLY_AMNH</strain>
    </source>
</reference>
<dbReference type="Gene3D" id="1.25.40.20">
    <property type="entry name" value="Ankyrin repeat-containing domain"/>
    <property type="match status" value="5"/>
</dbReference>
<feature type="repeat" description="ANK" evidence="3">
    <location>
        <begin position="123"/>
        <end position="155"/>
    </location>
</feature>
<accession>A0AAE0C8T8</accession>
<dbReference type="AlphaFoldDB" id="A0AAE0C8T8"/>
<feature type="repeat" description="ANK" evidence="3">
    <location>
        <begin position="488"/>
        <end position="520"/>
    </location>
</feature>
<dbReference type="PROSITE" id="PS50297">
    <property type="entry name" value="ANK_REP_REGION"/>
    <property type="match status" value="7"/>
</dbReference>
<dbReference type="SUPFAM" id="SSF48403">
    <property type="entry name" value="Ankyrin repeat"/>
    <property type="match status" value="2"/>
</dbReference>
<keyword evidence="1" id="KW-0677">Repeat</keyword>
<sequence>MGKGAPLNKPVENGIFPPSNHTAPLDPQRQQVCRSCGRRRRDCTCPGHGDRENLLAHQHRELKPSGPLSAVAQHYWAGGQPRVARAGAGAYASNLHEAVLQGDVGLLQWHAAQGEAMDQRDYLGATPLHVAVINGRLEAIQVLLDLGADIHCGDNHNVAAIHHAGCLSSPSIAETLLQRGANIMTKDSCGRTPLHYATNTGHVDTAVFLLTAGARMDAMDGARRTALDVAKSPDVRREVESAHSRLVAQRLTPQQEQQQEQQRRWAQQQLAASTRVGKAAPRRRGAKHVAWAGAEGQSGCPRCGRPLEGERAEEGSPRCTCEVSKHQHPGKFLRQQADLEAAQAEELSEFAQGRASEQSPAGRYFWHDGSIRVTVAGAQGRNVHEEAREGDAAALRARGARGETLLVHDFLGATPLHHAAAQMKVDALKALIELGASVNARDNKGRSALHYAVHNRSAAAAAGGDSVQMEIVRGLLLAKAQVDARDECRRTPLHYAAAGGLCDAALLLLQAGADPEAEAAGGGRTGARRPVDEAGNFPRMRALLLEHAGRRNRERAGADGGRMEKGRVAWSWFELPCPTDGASSGANRGGREDESGEGREDEARRRVYVDHSPAPAAGAQAGAGAALHAAAAAGNVRALQQRMSTDGGVDALDDAARTPLHLAAAHGQEAAAVALLQAGATPAPRDGRRRTPLVLAAANGHERLVMLLAENGGDIAAGDDRGRTALHEAAMGGHLEAVQALLRHKYMGRHPAPKLWLQRDFEQKMAVDLASTAEVQEVLLQHAMKHASQQQDPRWRLTQMIRVSDQHVVMWKSALQQAVQRIARDPLQAAHDAMEILRRVLLCLCQGSGQDPVRTVAPTAGLSELIQITSPVMPYSLRARIHSIQAHLREVRYQAQSGPVRAVAPRFAKEACLVVGEVVDLCIGSITSSN</sequence>
<evidence type="ECO:0000313" key="6">
    <source>
        <dbReference type="Proteomes" id="UP001190700"/>
    </source>
</evidence>
<dbReference type="InterPro" id="IPR036770">
    <property type="entry name" value="Ankyrin_rpt-contain_sf"/>
</dbReference>
<dbReference type="PROSITE" id="PS50088">
    <property type="entry name" value="ANK_REPEAT"/>
    <property type="match status" value="8"/>
</dbReference>
<dbReference type="Pfam" id="PF00023">
    <property type="entry name" value="Ank"/>
    <property type="match status" value="3"/>
</dbReference>